<evidence type="ECO:0000313" key="4">
    <source>
        <dbReference type="Proteomes" id="UP000179807"/>
    </source>
</evidence>
<protein>
    <submittedName>
        <fullName evidence="3">Uncharacterized protein</fullName>
    </submittedName>
</protein>
<evidence type="ECO:0000256" key="1">
    <source>
        <dbReference type="SAM" id="Coils"/>
    </source>
</evidence>
<sequence>MYGITEENKNSFNLDSTSQDSNNSNETESTLNDFPEIYNKNKTQRVMGKTFHKFKKQLILLNEHMEDIKDEMNLIKNENEKLKTFINETIIPVLNDFINYYK</sequence>
<dbReference type="RefSeq" id="XP_068358983.1">
    <property type="nucleotide sequence ID" value="XM_068504849.1"/>
</dbReference>
<feature type="compositionally biased region" description="Low complexity" evidence="2">
    <location>
        <begin position="13"/>
        <end position="33"/>
    </location>
</feature>
<comment type="caution">
    <text evidence="3">The sequence shown here is derived from an EMBL/GenBank/DDBJ whole genome shotgun (WGS) entry which is preliminary data.</text>
</comment>
<accession>A0A1J4K399</accession>
<gene>
    <name evidence="3" type="ORF">TRFO_26270</name>
</gene>
<dbReference type="AlphaFoldDB" id="A0A1J4K399"/>
<keyword evidence="1" id="KW-0175">Coiled coil</keyword>
<feature type="coiled-coil region" evidence="1">
    <location>
        <begin position="58"/>
        <end position="88"/>
    </location>
</feature>
<keyword evidence="4" id="KW-1185">Reference proteome</keyword>
<name>A0A1J4K399_9EUKA</name>
<dbReference type="EMBL" id="MLAK01000744">
    <property type="protein sequence ID" value="OHT05847.1"/>
    <property type="molecule type" value="Genomic_DNA"/>
</dbReference>
<reference evidence="3" key="1">
    <citation type="submission" date="2016-10" db="EMBL/GenBank/DDBJ databases">
        <authorList>
            <person name="Benchimol M."/>
            <person name="Almeida L.G."/>
            <person name="Vasconcelos A.T."/>
            <person name="Perreira-Neves A."/>
            <person name="Rosa I.A."/>
            <person name="Tasca T."/>
            <person name="Bogo M.R."/>
            <person name="de Souza W."/>
        </authorList>
    </citation>
    <scope>NUCLEOTIDE SEQUENCE [LARGE SCALE GENOMIC DNA]</scope>
    <source>
        <strain evidence="3">K</strain>
    </source>
</reference>
<organism evidence="3 4">
    <name type="scientific">Tritrichomonas foetus</name>
    <dbReference type="NCBI Taxonomy" id="1144522"/>
    <lineage>
        <taxon>Eukaryota</taxon>
        <taxon>Metamonada</taxon>
        <taxon>Parabasalia</taxon>
        <taxon>Tritrichomonadida</taxon>
        <taxon>Tritrichomonadidae</taxon>
        <taxon>Tritrichomonas</taxon>
    </lineage>
</organism>
<evidence type="ECO:0000313" key="3">
    <source>
        <dbReference type="EMBL" id="OHT05847.1"/>
    </source>
</evidence>
<dbReference type="VEuPathDB" id="TrichDB:TRFO_26270"/>
<proteinExistence type="predicted"/>
<feature type="region of interest" description="Disordered" evidence="2">
    <location>
        <begin position="1"/>
        <end position="36"/>
    </location>
</feature>
<dbReference type="Proteomes" id="UP000179807">
    <property type="component" value="Unassembled WGS sequence"/>
</dbReference>
<evidence type="ECO:0000256" key="2">
    <source>
        <dbReference type="SAM" id="MobiDB-lite"/>
    </source>
</evidence>
<dbReference type="GeneID" id="94839553"/>